<organism evidence="1 2">
    <name type="scientific">Araneus ventricosus</name>
    <name type="common">Orbweaver spider</name>
    <name type="synonym">Epeira ventricosa</name>
    <dbReference type="NCBI Taxonomy" id="182803"/>
    <lineage>
        <taxon>Eukaryota</taxon>
        <taxon>Metazoa</taxon>
        <taxon>Ecdysozoa</taxon>
        <taxon>Arthropoda</taxon>
        <taxon>Chelicerata</taxon>
        <taxon>Arachnida</taxon>
        <taxon>Araneae</taxon>
        <taxon>Araneomorphae</taxon>
        <taxon>Entelegynae</taxon>
        <taxon>Araneoidea</taxon>
        <taxon>Araneidae</taxon>
        <taxon>Araneus</taxon>
    </lineage>
</organism>
<proteinExistence type="predicted"/>
<protein>
    <submittedName>
        <fullName evidence="1">Uncharacterized protein</fullName>
    </submittedName>
</protein>
<keyword evidence="2" id="KW-1185">Reference proteome</keyword>
<sequence length="101" mass="11655">MVLYDATVIRYVSHVSLRRLHTMTVALTNFDQRHSRACLVSTYRTLPYSQDRPLSHVATSAACMSATARKMRMTLLWLIRLVGSVWSNPWPLRHKKPNPFA</sequence>
<name>A0A4Y2KXD6_ARAVE</name>
<dbReference type="Proteomes" id="UP000499080">
    <property type="component" value="Unassembled WGS sequence"/>
</dbReference>
<evidence type="ECO:0000313" key="1">
    <source>
        <dbReference type="EMBL" id="GBN06955.1"/>
    </source>
</evidence>
<comment type="caution">
    <text evidence="1">The sequence shown here is derived from an EMBL/GenBank/DDBJ whole genome shotgun (WGS) entry which is preliminary data.</text>
</comment>
<accession>A0A4Y2KXD6</accession>
<dbReference type="EMBL" id="BGPR01005117">
    <property type="protein sequence ID" value="GBN06955.1"/>
    <property type="molecule type" value="Genomic_DNA"/>
</dbReference>
<evidence type="ECO:0000313" key="2">
    <source>
        <dbReference type="Proteomes" id="UP000499080"/>
    </source>
</evidence>
<gene>
    <name evidence="1" type="ORF">AVEN_13146_1</name>
</gene>
<dbReference type="AlphaFoldDB" id="A0A4Y2KXD6"/>
<reference evidence="1 2" key="1">
    <citation type="journal article" date="2019" name="Sci. Rep.">
        <title>Orb-weaving spider Araneus ventricosus genome elucidates the spidroin gene catalogue.</title>
        <authorList>
            <person name="Kono N."/>
            <person name="Nakamura H."/>
            <person name="Ohtoshi R."/>
            <person name="Moran D.A.P."/>
            <person name="Shinohara A."/>
            <person name="Yoshida Y."/>
            <person name="Fujiwara M."/>
            <person name="Mori M."/>
            <person name="Tomita M."/>
            <person name="Arakawa K."/>
        </authorList>
    </citation>
    <scope>NUCLEOTIDE SEQUENCE [LARGE SCALE GENOMIC DNA]</scope>
</reference>